<reference evidence="1" key="2">
    <citation type="submission" date="2013-05" db="EMBL/GenBank/DDBJ databases">
        <authorList>
            <person name="Carter J.-M."/>
            <person name="Baker S.C."/>
            <person name="Pink R."/>
            <person name="Carter D.R.F."/>
            <person name="Collins A."/>
            <person name="Tomlin J."/>
            <person name="Gibbs M."/>
            <person name="Breuker C.J."/>
        </authorList>
    </citation>
    <scope>NUCLEOTIDE SEQUENCE</scope>
    <source>
        <tissue evidence="1">Ovary</tissue>
    </source>
</reference>
<evidence type="ECO:0000313" key="1">
    <source>
        <dbReference type="EMBL" id="JAA81530.1"/>
    </source>
</evidence>
<organism evidence="1">
    <name type="scientific">Pararge aegeria</name>
    <name type="common">speckled wood butterfly</name>
    <dbReference type="NCBI Taxonomy" id="116150"/>
    <lineage>
        <taxon>Eukaryota</taxon>
        <taxon>Metazoa</taxon>
        <taxon>Ecdysozoa</taxon>
        <taxon>Arthropoda</taxon>
        <taxon>Hexapoda</taxon>
        <taxon>Insecta</taxon>
        <taxon>Pterygota</taxon>
        <taxon>Neoptera</taxon>
        <taxon>Endopterygota</taxon>
        <taxon>Lepidoptera</taxon>
        <taxon>Glossata</taxon>
        <taxon>Ditrysia</taxon>
        <taxon>Papilionoidea</taxon>
        <taxon>Nymphalidae</taxon>
        <taxon>Satyrinae</taxon>
        <taxon>Satyrini</taxon>
        <taxon>Parargina</taxon>
        <taxon>Pararge</taxon>
    </lineage>
</organism>
<sequence>MFAVTSANNLIPLPLNARLRGALRTSCQVNKGDIRWHSSAQIYNDCLNLSDQNTIFEIDAAFFIINTTIFFHLRMTLYGRHIEYLSKHDCYRVTGEDVRILKIPQHTLNLIFGQSLKNRDKVL</sequence>
<dbReference type="EMBL" id="GAIX01011030">
    <property type="protein sequence ID" value="JAA81530.1"/>
    <property type="molecule type" value="Transcribed_RNA"/>
</dbReference>
<accession>S4P4V5</accession>
<proteinExistence type="predicted"/>
<name>S4P4V5_9NEOP</name>
<dbReference type="AlphaFoldDB" id="S4P4V5"/>
<protein>
    <submittedName>
        <fullName evidence="1">Uncharacterized protein</fullName>
    </submittedName>
</protein>
<reference evidence="1" key="1">
    <citation type="journal article" date="2013" name="BMC Genomics">
        <title>Unscrambling butterfly oogenesis.</title>
        <authorList>
            <person name="Carter J.M."/>
            <person name="Baker S.C."/>
            <person name="Pink R."/>
            <person name="Carter D.R."/>
            <person name="Collins A."/>
            <person name="Tomlin J."/>
            <person name="Gibbs M."/>
            <person name="Breuker C.J."/>
        </authorList>
    </citation>
    <scope>NUCLEOTIDE SEQUENCE</scope>
    <source>
        <tissue evidence="1">Ovary</tissue>
    </source>
</reference>